<evidence type="ECO:0008006" key="3">
    <source>
        <dbReference type="Google" id="ProtNLM"/>
    </source>
</evidence>
<dbReference type="Proteomes" id="UP000182491">
    <property type="component" value="Unassembled WGS sequence"/>
</dbReference>
<dbReference type="SUPFAM" id="SSF56112">
    <property type="entry name" value="Protein kinase-like (PK-like)"/>
    <property type="match status" value="1"/>
</dbReference>
<evidence type="ECO:0000313" key="1">
    <source>
        <dbReference type="EMBL" id="SFU79213.1"/>
    </source>
</evidence>
<dbReference type="Gene3D" id="3.90.1200.10">
    <property type="match status" value="1"/>
</dbReference>
<gene>
    <name evidence="1" type="ORF">SAMN04487941_2418</name>
</gene>
<dbReference type="AlphaFoldDB" id="A0A1I7J212"/>
<reference evidence="2" key="1">
    <citation type="submission" date="2016-10" db="EMBL/GenBank/DDBJ databases">
        <authorList>
            <person name="Varghese N."/>
        </authorList>
    </citation>
    <scope>NUCLEOTIDE SEQUENCE [LARGE SCALE GENOMIC DNA]</scope>
    <source>
        <strain evidence="2">DSM 18820</strain>
    </source>
</reference>
<proteinExistence type="predicted"/>
<keyword evidence="2" id="KW-1185">Reference proteome</keyword>
<protein>
    <recommendedName>
        <fullName evidence="3">Phosphotransferase enzyme family protein</fullName>
    </recommendedName>
</protein>
<dbReference type="EMBL" id="FPCA01000003">
    <property type="protein sequence ID" value="SFU79213.1"/>
    <property type="molecule type" value="Genomic_DNA"/>
</dbReference>
<sequence length="256" mass="28626">MQGILRIGSKLARKHSFIFHTGSITHKLFMPVGRTSKGMEEAGNKCALKTHFWKKDVIQVRPHFLGLSMAKGIPATGAEAEEVERFVASKLEQALHYPTQRASKSFDFNKLRSLELHGMEKGLIQKIEALVGCVQLPATSAHGDFHLGNILFVGSAIKIIDWSMFSCKGSFITDYIHFYNFRNAVAHKESWSVAILKKAAYLESIASLCSTSPRHLRAVYCLSRISGELGLRKGAAHVHLNQIKKYNRILSFLTNE</sequence>
<dbReference type="InterPro" id="IPR011009">
    <property type="entry name" value="Kinase-like_dom_sf"/>
</dbReference>
<accession>A0A1I7J212</accession>
<dbReference type="STRING" id="388950.GCA_001611675_02649"/>
<evidence type="ECO:0000313" key="2">
    <source>
        <dbReference type="Proteomes" id="UP000182491"/>
    </source>
</evidence>
<organism evidence="1 2">
    <name type="scientific">Pontibacter akesuensis</name>
    <dbReference type="NCBI Taxonomy" id="388950"/>
    <lineage>
        <taxon>Bacteria</taxon>
        <taxon>Pseudomonadati</taxon>
        <taxon>Bacteroidota</taxon>
        <taxon>Cytophagia</taxon>
        <taxon>Cytophagales</taxon>
        <taxon>Hymenobacteraceae</taxon>
        <taxon>Pontibacter</taxon>
    </lineage>
</organism>
<name>A0A1I7J212_9BACT</name>